<name>A0A7Z0GJ97_9MICC</name>
<dbReference type="GO" id="GO:0005524">
    <property type="term" value="F:ATP binding"/>
    <property type="evidence" value="ECO:0007669"/>
    <property type="project" value="UniProtKB-UniRule"/>
</dbReference>
<dbReference type="AlphaFoldDB" id="A0A7Z0GJ97"/>
<evidence type="ECO:0000256" key="1">
    <source>
        <dbReference type="PROSITE-ProRule" id="PRU00409"/>
    </source>
</evidence>
<evidence type="ECO:0000256" key="2">
    <source>
        <dbReference type="PROSITE-ProRule" id="PRU00520"/>
    </source>
</evidence>
<dbReference type="SUPFAM" id="SSF56059">
    <property type="entry name" value="Glutathione synthetase ATP-binding domain-like"/>
    <property type="match status" value="1"/>
</dbReference>
<dbReference type="GO" id="GO:0009432">
    <property type="term" value="P:SOS response"/>
    <property type="evidence" value="ECO:0007669"/>
    <property type="project" value="TreeGrafter"/>
</dbReference>
<evidence type="ECO:0000313" key="7">
    <source>
        <dbReference type="EMBL" id="NYJ77009.1"/>
    </source>
</evidence>
<comment type="catalytic activity">
    <reaction evidence="2">
        <text>an acyl phosphate + H2O = a carboxylate + phosphate + H(+)</text>
        <dbReference type="Rhea" id="RHEA:14965"/>
        <dbReference type="ChEBI" id="CHEBI:15377"/>
        <dbReference type="ChEBI" id="CHEBI:15378"/>
        <dbReference type="ChEBI" id="CHEBI:29067"/>
        <dbReference type="ChEBI" id="CHEBI:43474"/>
        <dbReference type="ChEBI" id="CHEBI:59918"/>
        <dbReference type="EC" id="3.6.1.7"/>
    </reaction>
</comment>
<dbReference type="Pfam" id="PF08443">
    <property type="entry name" value="RimK"/>
    <property type="match status" value="1"/>
</dbReference>
<dbReference type="PROSITE" id="PS50975">
    <property type="entry name" value="ATP_GRASP"/>
    <property type="match status" value="1"/>
</dbReference>
<dbReference type="InterPro" id="IPR013651">
    <property type="entry name" value="ATP-grasp_RimK-type"/>
</dbReference>
<feature type="compositionally biased region" description="Acidic residues" evidence="4">
    <location>
        <begin position="414"/>
        <end position="433"/>
    </location>
</feature>
<dbReference type="PANTHER" id="PTHR21621:SF0">
    <property type="entry name" value="BETA-CITRYLGLUTAMATE SYNTHASE B-RELATED"/>
    <property type="match status" value="1"/>
</dbReference>
<feature type="region of interest" description="Disordered" evidence="4">
    <location>
        <begin position="935"/>
        <end position="985"/>
    </location>
</feature>
<feature type="active site" evidence="2">
    <location>
        <position position="870"/>
    </location>
</feature>
<protein>
    <recommendedName>
        <fullName evidence="2">acylphosphatase</fullName>
        <ecNumber evidence="2">3.6.1.7</ecNumber>
    </recommendedName>
</protein>
<evidence type="ECO:0000256" key="4">
    <source>
        <dbReference type="SAM" id="MobiDB-lite"/>
    </source>
</evidence>
<feature type="domain" description="Acylphosphatase-like" evidence="6">
    <location>
        <begin position="855"/>
        <end position="945"/>
    </location>
</feature>
<proteinExistence type="inferred from homology"/>
<keyword evidence="2" id="KW-0378">Hydrolase</keyword>
<dbReference type="InterPro" id="IPR001792">
    <property type="entry name" value="Acylphosphatase-like_dom"/>
</dbReference>
<dbReference type="Gene3D" id="3.30.70.100">
    <property type="match status" value="1"/>
</dbReference>
<feature type="domain" description="ATP-grasp" evidence="5">
    <location>
        <begin position="583"/>
        <end position="840"/>
    </location>
</feature>
<dbReference type="GO" id="GO:0003998">
    <property type="term" value="F:acylphosphatase activity"/>
    <property type="evidence" value="ECO:0007669"/>
    <property type="project" value="UniProtKB-EC"/>
</dbReference>
<dbReference type="Gene3D" id="3.30.1490.20">
    <property type="entry name" value="ATP-grasp fold, A domain"/>
    <property type="match status" value="1"/>
</dbReference>
<comment type="caution">
    <text evidence="7">The sequence shown here is derived from an EMBL/GenBank/DDBJ whole genome shotgun (WGS) entry which is preliminary data.</text>
</comment>
<dbReference type="InterPro" id="IPR029017">
    <property type="entry name" value="Enolase-like_N"/>
</dbReference>
<accession>A0A7Z0GJ97</accession>
<dbReference type="InterPro" id="IPR036046">
    <property type="entry name" value="Acylphosphatase-like_dom_sf"/>
</dbReference>
<dbReference type="EMBL" id="JACCFY010000001">
    <property type="protein sequence ID" value="NYJ77009.1"/>
    <property type="molecule type" value="Genomic_DNA"/>
</dbReference>
<dbReference type="InterPro" id="IPR036849">
    <property type="entry name" value="Enolase-like_C_sf"/>
</dbReference>
<evidence type="ECO:0000313" key="8">
    <source>
        <dbReference type="Proteomes" id="UP000535437"/>
    </source>
</evidence>
<keyword evidence="1" id="KW-0067">ATP-binding</keyword>
<dbReference type="GO" id="GO:0018169">
    <property type="term" value="F:ribosomal S6-glutamic acid ligase activity"/>
    <property type="evidence" value="ECO:0007669"/>
    <property type="project" value="TreeGrafter"/>
</dbReference>
<sequence length="985" mass="107470">MEITRARAFSYKVPGQQKVTTNHVVTVTATDGAGITVEGVGEGQPRAALTGDSAEESWAFLEAMLDRLHGRSLQVGSPAQALEQVRSIMDEFFDLAAEMAHDPGLKRPFRGTLLGVEVALLDFFACAAGISLHELLGDVRESAPVFPSLVKVRPSVKELRRSLRQQAGRHERLRVKAARTVGKTLDRLEILATVSRSRAVGQDELPLWVECGGQLERERATTLVEEVTRSMVRGHLPAEVILEQPVPARFGDHLPLLQRRADEIVDAAGGGPLKLTVLGDESIWDQHSLGRLRKLGGLRGVTVRPAQSGGLLPAIDLAQAALRQSEDAVVMLSRMDGAGWITKSAIQHLALALPVVHGVQTTAFRHSDLPFARWRDHWLQFEELEGEEELETQEGLRWTDDDESATENGLAWAADEDDEVEDSSEAEVLEEEPAAAPGALDLKDQRLQMAPVRPAADCPEVQIVQTTAPRKLPGHGIGIDYGPLVSEVRRFAQAPPFPEPRNEGRLPARYEHVEDVRPLGPNGTKGYLLEKRALARGLSTTRYSKSAFVAFDGDHPPVNFKWSRSPISSAVALSVCTHKEATRLMLEDAGVPTPQGRTFRNGDFDSARAFVEVIGFPVVVKPSMGIRGIGVIAGIETPGQLEDAFSFMADSRFGGQDFIVEKHIHGRDHRILVVGGEVVAAIQRKPASVVGDGRSSIAELLIHRNVARRSNPHLWTRPAKIDRSMELQLAKLGLPLASVLPEGREVILSNTANISQGADSIDVFDTLHPSIVEACERAVAAVPGMQYCGVDFLLEDPSRSLPEQDAAIIELNAHAAIGNCEYPMFGTGRPVAQRLMDLTIEQKGLRVSEPQDQLAVHLTVRGRVTNVGFRKWMHRLAERAKVQGWVRNLDSRTLEAVLSGPTERVTPLVASCIVGPARAIPTSYNATVIPTRDATTTGTGFEIRPRPSAEELSAQEREEMSALARADDDDSPGDLRGDRENEETE</sequence>
<dbReference type="SUPFAM" id="SSF54826">
    <property type="entry name" value="Enolase N-terminal domain-like"/>
    <property type="match status" value="1"/>
</dbReference>
<dbReference type="Gene3D" id="3.20.20.120">
    <property type="entry name" value="Enolase-like C-terminal domain"/>
    <property type="match status" value="1"/>
</dbReference>
<dbReference type="Gene3D" id="3.30.470.20">
    <property type="entry name" value="ATP-grasp fold, B domain"/>
    <property type="match status" value="2"/>
</dbReference>
<dbReference type="Proteomes" id="UP000535437">
    <property type="component" value="Unassembled WGS sequence"/>
</dbReference>
<dbReference type="Gene3D" id="3.30.390.10">
    <property type="entry name" value="Enolase-like, N-terminal domain"/>
    <property type="match status" value="1"/>
</dbReference>
<dbReference type="GO" id="GO:0046872">
    <property type="term" value="F:metal ion binding"/>
    <property type="evidence" value="ECO:0007669"/>
    <property type="project" value="InterPro"/>
</dbReference>
<dbReference type="InterPro" id="IPR013815">
    <property type="entry name" value="ATP_grasp_subdomain_1"/>
</dbReference>
<organism evidence="7 8">
    <name type="scientific">Nesterenkonia xinjiangensis</name>
    <dbReference type="NCBI Taxonomy" id="225327"/>
    <lineage>
        <taxon>Bacteria</taxon>
        <taxon>Bacillati</taxon>
        <taxon>Actinomycetota</taxon>
        <taxon>Actinomycetes</taxon>
        <taxon>Micrococcales</taxon>
        <taxon>Micrococcaceae</taxon>
        <taxon>Nesterenkonia</taxon>
    </lineage>
</organism>
<keyword evidence="8" id="KW-1185">Reference proteome</keyword>
<comment type="similarity">
    <text evidence="3">Belongs to the acylphosphatase family.</text>
</comment>
<dbReference type="EC" id="3.6.1.7" evidence="2"/>
<dbReference type="SUPFAM" id="SSF54975">
    <property type="entry name" value="Acylphosphatase/BLUF domain-like"/>
    <property type="match status" value="1"/>
</dbReference>
<evidence type="ECO:0000259" key="5">
    <source>
        <dbReference type="PROSITE" id="PS50975"/>
    </source>
</evidence>
<gene>
    <name evidence="7" type="ORF">HNR09_000420</name>
</gene>
<keyword evidence="1" id="KW-0547">Nucleotide-binding</keyword>
<dbReference type="InterPro" id="IPR011761">
    <property type="entry name" value="ATP-grasp"/>
</dbReference>
<reference evidence="7 8" key="1">
    <citation type="submission" date="2020-07" db="EMBL/GenBank/DDBJ databases">
        <title>Sequencing the genomes of 1000 actinobacteria strains.</title>
        <authorList>
            <person name="Klenk H.-P."/>
        </authorList>
    </citation>
    <scope>NUCLEOTIDE SEQUENCE [LARGE SCALE GENOMIC DNA]</scope>
    <source>
        <strain evidence="7 8">DSM 15475</strain>
    </source>
</reference>
<dbReference type="GO" id="GO:0005737">
    <property type="term" value="C:cytoplasm"/>
    <property type="evidence" value="ECO:0007669"/>
    <property type="project" value="TreeGrafter"/>
</dbReference>
<dbReference type="RefSeq" id="WP_179540549.1">
    <property type="nucleotide sequence ID" value="NZ_BAAALL010000013.1"/>
</dbReference>
<evidence type="ECO:0000259" key="6">
    <source>
        <dbReference type="PROSITE" id="PS51160"/>
    </source>
</evidence>
<feature type="region of interest" description="Disordered" evidence="4">
    <location>
        <begin position="386"/>
        <end position="442"/>
    </location>
</feature>
<keyword evidence="7" id="KW-0436">Ligase</keyword>
<feature type="active site" evidence="2">
    <location>
        <position position="888"/>
    </location>
</feature>
<dbReference type="PROSITE" id="PS51160">
    <property type="entry name" value="ACYLPHOSPHATASE_3"/>
    <property type="match status" value="1"/>
</dbReference>
<dbReference type="PANTHER" id="PTHR21621">
    <property type="entry name" value="RIBOSOMAL PROTEIN S6 MODIFICATION PROTEIN"/>
    <property type="match status" value="1"/>
</dbReference>
<evidence type="ECO:0000256" key="3">
    <source>
        <dbReference type="RuleBase" id="RU004168"/>
    </source>
</evidence>
<dbReference type="SUPFAM" id="SSF51604">
    <property type="entry name" value="Enolase C-terminal domain-like"/>
    <property type="match status" value="1"/>
</dbReference>
<dbReference type="Pfam" id="PF00708">
    <property type="entry name" value="Acylphosphatase"/>
    <property type="match status" value="1"/>
</dbReference>
<feature type="compositionally biased region" description="Basic and acidic residues" evidence="4">
    <location>
        <begin position="943"/>
        <end position="960"/>
    </location>
</feature>